<dbReference type="PANTHER" id="PTHR15208:SF2">
    <property type="entry name" value="RECEPTOR-BINDING CANCER ANTIGEN EXPRESSED ON SISO CELLS"/>
    <property type="match status" value="1"/>
</dbReference>
<dbReference type="GO" id="GO:0030141">
    <property type="term" value="C:secretory granule"/>
    <property type="evidence" value="ECO:0007669"/>
    <property type="project" value="TreeGrafter"/>
</dbReference>
<gene>
    <name evidence="2" type="ORF">Zmor_028169</name>
</gene>
<evidence type="ECO:0008006" key="4">
    <source>
        <dbReference type="Google" id="ProtNLM"/>
    </source>
</evidence>
<dbReference type="PIRSF" id="PIRSF034247">
    <property type="entry name" value="RCAS1"/>
    <property type="match status" value="1"/>
</dbReference>
<protein>
    <recommendedName>
        <fullName evidence="4">Receptor-binding cancer antigen expressed on SiSo cells</fullName>
    </recommendedName>
</protein>
<proteinExistence type="predicted"/>
<dbReference type="EMBL" id="JALNTZ010000009">
    <property type="protein sequence ID" value="KAJ3641686.1"/>
    <property type="molecule type" value="Genomic_DNA"/>
</dbReference>
<sequence length="195" mass="22974">MVVVLVVNKLKHLILFFVSIFRRALCCFRRRRRVSVDAVPLTHVGVVANHGDPEDWTWEDKPGYSEPKTVQDHIELYRKRKSEKTELQQQQEEVPMDFFENMAPKITRQTKVYISEEHGESKGANRLNVVETVPVETGELREWEESSGWEGETLDWDAQEALREKKRRDRERRLWEQQQKRQEKGGRSLGAKVST</sequence>
<accession>A0AA38HQJ4</accession>
<keyword evidence="3" id="KW-1185">Reference proteome</keyword>
<dbReference type="InterPro" id="IPR017025">
    <property type="entry name" value="Cancer-assoc_antigen_RCAS1"/>
</dbReference>
<evidence type="ECO:0000313" key="3">
    <source>
        <dbReference type="Proteomes" id="UP001168821"/>
    </source>
</evidence>
<evidence type="ECO:0000313" key="2">
    <source>
        <dbReference type="EMBL" id="KAJ3641686.1"/>
    </source>
</evidence>
<dbReference type="Proteomes" id="UP001168821">
    <property type="component" value="Unassembled WGS sequence"/>
</dbReference>
<name>A0AA38HQJ4_9CUCU</name>
<comment type="caution">
    <text evidence="2">The sequence shown here is derived from an EMBL/GenBank/DDBJ whole genome shotgun (WGS) entry which is preliminary data.</text>
</comment>
<dbReference type="AlphaFoldDB" id="A0AA38HQJ4"/>
<feature type="compositionally biased region" description="Basic and acidic residues" evidence="1">
    <location>
        <begin position="171"/>
        <end position="186"/>
    </location>
</feature>
<evidence type="ECO:0000256" key="1">
    <source>
        <dbReference type="SAM" id="MobiDB-lite"/>
    </source>
</evidence>
<dbReference type="PANTHER" id="PTHR15208">
    <property type="entry name" value="RECEPTOR-BINDING CANCER ANTIGEN EXPRESSED ON SISO CELLS CANCER ASSOCIATED SURFACE ANTIGEN RCAS1 ESTROGEN RECEPTOR-BINDING FRAGMENT- ASSOCIATED GENE 9 PROTEIN"/>
    <property type="match status" value="1"/>
</dbReference>
<reference evidence="2" key="1">
    <citation type="journal article" date="2023" name="G3 (Bethesda)">
        <title>Whole genome assemblies of Zophobas morio and Tenebrio molitor.</title>
        <authorList>
            <person name="Kaur S."/>
            <person name="Stinson S.A."/>
            <person name="diCenzo G.C."/>
        </authorList>
    </citation>
    <scope>NUCLEOTIDE SEQUENCE</scope>
    <source>
        <strain evidence="2">QUZm001</strain>
    </source>
</reference>
<feature type="region of interest" description="Disordered" evidence="1">
    <location>
        <begin position="166"/>
        <end position="195"/>
    </location>
</feature>
<organism evidence="2 3">
    <name type="scientific">Zophobas morio</name>
    <dbReference type="NCBI Taxonomy" id="2755281"/>
    <lineage>
        <taxon>Eukaryota</taxon>
        <taxon>Metazoa</taxon>
        <taxon>Ecdysozoa</taxon>
        <taxon>Arthropoda</taxon>
        <taxon>Hexapoda</taxon>
        <taxon>Insecta</taxon>
        <taxon>Pterygota</taxon>
        <taxon>Neoptera</taxon>
        <taxon>Endopterygota</taxon>
        <taxon>Coleoptera</taxon>
        <taxon>Polyphaga</taxon>
        <taxon>Cucujiformia</taxon>
        <taxon>Tenebrionidae</taxon>
        <taxon>Zophobas</taxon>
    </lineage>
</organism>